<sequence>MAAFERDDTLKLGDKAKDLISGFSGTIVAITEWLNGCRRITIQPSALHEGTPVASSTFDAEQVAKVEAGPALSPSRTGGPAIEPARRRDPV</sequence>
<dbReference type="RefSeq" id="WP_145075107.1">
    <property type="nucleotide sequence ID" value="NZ_CP036298.1"/>
</dbReference>
<protein>
    <submittedName>
        <fullName evidence="2">Uncharacterized protein</fullName>
    </submittedName>
</protein>
<evidence type="ECO:0000313" key="3">
    <source>
        <dbReference type="Proteomes" id="UP000318017"/>
    </source>
</evidence>
<dbReference type="OrthoDB" id="8421535at2"/>
<gene>
    <name evidence="2" type="ORF">Q31a_11700</name>
</gene>
<accession>A0A518G2P4</accession>
<feature type="region of interest" description="Disordered" evidence="1">
    <location>
        <begin position="67"/>
        <end position="91"/>
    </location>
</feature>
<proteinExistence type="predicted"/>
<evidence type="ECO:0000313" key="2">
    <source>
        <dbReference type="EMBL" id="QDV22877.1"/>
    </source>
</evidence>
<name>A0A518G2P4_9BACT</name>
<dbReference type="Proteomes" id="UP000318017">
    <property type="component" value="Chromosome"/>
</dbReference>
<evidence type="ECO:0000256" key="1">
    <source>
        <dbReference type="SAM" id="MobiDB-lite"/>
    </source>
</evidence>
<dbReference type="KEGG" id="ahel:Q31a_11700"/>
<keyword evidence="3" id="KW-1185">Reference proteome</keyword>
<dbReference type="AlphaFoldDB" id="A0A518G2P4"/>
<reference evidence="2 3" key="1">
    <citation type="submission" date="2019-02" db="EMBL/GenBank/DDBJ databases">
        <title>Deep-cultivation of Planctomycetes and their phenomic and genomic characterization uncovers novel biology.</title>
        <authorList>
            <person name="Wiegand S."/>
            <person name="Jogler M."/>
            <person name="Boedeker C."/>
            <person name="Pinto D."/>
            <person name="Vollmers J."/>
            <person name="Rivas-Marin E."/>
            <person name="Kohn T."/>
            <person name="Peeters S.H."/>
            <person name="Heuer A."/>
            <person name="Rast P."/>
            <person name="Oberbeckmann S."/>
            <person name="Bunk B."/>
            <person name="Jeske O."/>
            <person name="Meyerdierks A."/>
            <person name="Storesund J.E."/>
            <person name="Kallscheuer N."/>
            <person name="Luecker S."/>
            <person name="Lage O.M."/>
            <person name="Pohl T."/>
            <person name="Merkel B.J."/>
            <person name="Hornburger P."/>
            <person name="Mueller R.-W."/>
            <person name="Bruemmer F."/>
            <person name="Labrenz M."/>
            <person name="Spormann A.M."/>
            <person name="Op den Camp H."/>
            <person name="Overmann J."/>
            <person name="Amann R."/>
            <person name="Jetten M.S.M."/>
            <person name="Mascher T."/>
            <person name="Medema M.H."/>
            <person name="Devos D.P."/>
            <person name="Kaster A.-K."/>
            <person name="Ovreas L."/>
            <person name="Rohde M."/>
            <person name="Galperin M.Y."/>
            <person name="Jogler C."/>
        </authorList>
    </citation>
    <scope>NUCLEOTIDE SEQUENCE [LARGE SCALE GENOMIC DNA]</scope>
    <source>
        <strain evidence="2 3">Q31a</strain>
    </source>
</reference>
<organism evidence="2 3">
    <name type="scientific">Aureliella helgolandensis</name>
    <dbReference type="NCBI Taxonomy" id="2527968"/>
    <lineage>
        <taxon>Bacteria</taxon>
        <taxon>Pseudomonadati</taxon>
        <taxon>Planctomycetota</taxon>
        <taxon>Planctomycetia</taxon>
        <taxon>Pirellulales</taxon>
        <taxon>Pirellulaceae</taxon>
        <taxon>Aureliella</taxon>
    </lineage>
</organism>
<dbReference type="EMBL" id="CP036298">
    <property type="protein sequence ID" value="QDV22877.1"/>
    <property type="molecule type" value="Genomic_DNA"/>
</dbReference>